<gene>
    <name evidence="3" type="primary">wcyK</name>
</gene>
<evidence type="ECO:0000259" key="2">
    <source>
        <dbReference type="Pfam" id="PF13439"/>
    </source>
</evidence>
<name>A0A4P8GC17_STREE</name>
<dbReference type="PANTHER" id="PTHR12526">
    <property type="entry name" value="GLYCOSYLTRANSFERASE"/>
    <property type="match status" value="1"/>
</dbReference>
<organism evidence="3">
    <name type="scientific">Streptococcus pneumoniae</name>
    <dbReference type="NCBI Taxonomy" id="1313"/>
    <lineage>
        <taxon>Bacteria</taxon>
        <taxon>Bacillati</taxon>
        <taxon>Bacillota</taxon>
        <taxon>Bacilli</taxon>
        <taxon>Lactobacillales</taxon>
        <taxon>Streptococcaceae</taxon>
        <taxon>Streptococcus</taxon>
    </lineage>
</organism>
<feature type="domain" description="Glycosyltransferase subfamily 4-like N-terminal" evidence="2">
    <location>
        <begin position="14"/>
        <end position="164"/>
    </location>
</feature>
<reference evidence="3" key="1">
    <citation type="journal article" date="2019" name="Microb. Genom.">
        <title>Putative novel cps loci in a large global collection of pneumococci.</title>
        <authorList>
            <person name="van Tonder A.J."/>
            <person name="Gladstone R.A."/>
            <person name="Lo S.W."/>
            <person name="Nahm M.H."/>
            <person name="du Plessis M."/>
            <person name="Cornick J."/>
            <person name="Kwambana-Adams B."/>
            <person name="Madhi S.A."/>
            <person name="Hawkins P.A."/>
            <person name="Benisty R."/>
            <person name="Dagan R."/>
            <person name="Everett D."/>
            <person name="Antonio M."/>
            <person name="Klugman K.P."/>
            <person name="von Gottberg A."/>
            <person name="Breiman R.F."/>
            <person name="McGee L."/>
            <person name="Bentley S.D."/>
            <person name="The Global Pneumococcal Sequencing C.O."/>
        </authorList>
    </citation>
    <scope>NUCLEOTIDE SEQUENCE</scope>
    <source>
        <strain evidence="3">GPS_HK_33</strain>
    </source>
</reference>
<dbReference type="RefSeq" id="WP_044812587.1">
    <property type="nucleotide sequence ID" value="NZ_AP026925.1"/>
</dbReference>
<evidence type="ECO:0000259" key="1">
    <source>
        <dbReference type="Pfam" id="PF00534"/>
    </source>
</evidence>
<dbReference type="CDD" id="cd03812">
    <property type="entry name" value="GT4_CapH-like"/>
    <property type="match status" value="1"/>
</dbReference>
<dbReference type="EMBL" id="MK606429">
    <property type="protein sequence ID" value="QCO91872.1"/>
    <property type="molecule type" value="Genomic_DNA"/>
</dbReference>
<dbReference type="Pfam" id="PF00534">
    <property type="entry name" value="Glycos_transf_1"/>
    <property type="match status" value="1"/>
</dbReference>
<dbReference type="Gene3D" id="3.40.50.2000">
    <property type="entry name" value="Glycogen Phosphorylase B"/>
    <property type="match status" value="2"/>
</dbReference>
<dbReference type="PANTHER" id="PTHR12526:SF630">
    <property type="entry name" value="GLYCOSYLTRANSFERASE"/>
    <property type="match status" value="1"/>
</dbReference>
<dbReference type="Pfam" id="PF13439">
    <property type="entry name" value="Glyco_transf_4"/>
    <property type="match status" value="1"/>
</dbReference>
<evidence type="ECO:0000313" key="3">
    <source>
        <dbReference type="EMBL" id="QCO91872.1"/>
    </source>
</evidence>
<protein>
    <submittedName>
        <fullName evidence="3">Putative glycosyltransferase</fullName>
    </submittedName>
</protein>
<sequence>MKILHIPTGGLFSDGIGTFIYSYLEYMDLNKYDVTILATNPLLKSDKEKFEYLGVKVIEIERKKSNLSKYIYKLKKLMKKEKFDIIHVHGSSALMSIELLTAKIAGIPVRIAHSHNTTCEHHKLDKLLRPIFYRVYTQACACSVSAGQWLFEEKNYEIIHNARDVNKYQYDAIKRKKLREELLLSDETIALGHVGRFNTQKNQRFLVSLMERLVIKNIDLKLFLVGTGDTLEEIKKLVIQKKLEDNIVFLGQFDDMKSFVSSMDIMLLPSLYEGLPLVSVEWQINGVKSILSDRVTQECIYTETVQQLSIDSMELWEKEILNLSTSDRERVSLQNIQLIRNAGYDISLEVKEIEELYNSLYDIAN</sequence>
<dbReference type="GO" id="GO:0016757">
    <property type="term" value="F:glycosyltransferase activity"/>
    <property type="evidence" value="ECO:0007669"/>
    <property type="project" value="InterPro"/>
</dbReference>
<accession>A0A4P8GC17</accession>
<feature type="domain" description="Glycosyl transferase family 1" evidence="1">
    <location>
        <begin position="175"/>
        <end position="314"/>
    </location>
</feature>
<keyword evidence="3" id="KW-0808">Transferase</keyword>
<dbReference type="InterPro" id="IPR028098">
    <property type="entry name" value="Glyco_trans_4-like_N"/>
</dbReference>
<dbReference type="InterPro" id="IPR001296">
    <property type="entry name" value="Glyco_trans_1"/>
</dbReference>
<dbReference type="SUPFAM" id="SSF53756">
    <property type="entry name" value="UDP-Glycosyltransferase/glycogen phosphorylase"/>
    <property type="match status" value="1"/>
</dbReference>
<proteinExistence type="predicted"/>
<dbReference type="AlphaFoldDB" id="A0A4P8GC17"/>